<dbReference type="Gene3D" id="3.40.50.1010">
    <property type="entry name" value="5'-nuclease"/>
    <property type="match status" value="1"/>
</dbReference>
<comment type="caution">
    <text evidence="1">The sequence shown here is derived from an EMBL/GenBank/DDBJ whole genome shotgun (WGS) entry which is preliminary data.</text>
</comment>
<dbReference type="InterPro" id="IPR029060">
    <property type="entry name" value="PIN-like_dom_sf"/>
</dbReference>
<dbReference type="AlphaFoldDB" id="A0A1F7F7T0"/>
<sequence>MKKKLYIETSVWNQLTHVDRPDWKKATQDFFASVKTGFYDIFISDLVLEEISQTTDTSILNELRGQIKTLQPTVLYFEDEARALVEQYKSAAIIKSSKPKIIVDMGHVAIATVNGIRHIISFNFDHLVNEVKIDKFNAVNLNAGYDIIVDIKTPESYIIKEDEE</sequence>
<accession>A0A1F7F7T0</accession>
<protein>
    <recommendedName>
        <fullName evidence="3">PIN domain-containing protein</fullName>
    </recommendedName>
</protein>
<dbReference type="EMBL" id="MFYX01000103">
    <property type="protein sequence ID" value="OGK02709.1"/>
    <property type="molecule type" value="Genomic_DNA"/>
</dbReference>
<name>A0A1F7F7T0_UNCRA</name>
<evidence type="ECO:0000313" key="2">
    <source>
        <dbReference type="Proteomes" id="UP000179243"/>
    </source>
</evidence>
<evidence type="ECO:0008006" key="3">
    <source>
        <dbReference type="Google" id="ProtNLM"/>
    </source>
</evidence>
<proteinExistence type="predicted"/>
<organism evidence="1 2">
    <name type="scientific">Candidatus Raymondbacteria bacterium RIFOXYD12_FULL_49_13</name>
    <dbReference type="NCBI Taxonomy" id="1817890"/>
    <lineage>
        <taxon>Bacteria</taxon>
        <taxon>Raymondiibacteriota</taxon>
    </lineage>
</organism>
<reference evidence="1 2" key="1">
    <citation type="journal article" date="2016" name="Nat. Commun.">
        <title>Thousands of microbial genomes shed light on interconnected biogeochemical processes in an aquifer system.</title>
        <authorList>
            <person name="Anantharaman K."/>
            <person name="Brown C.T."/>
            <person name="Hug L.A."/>
            <person name="Sharon I."/>
            <person name="Castelle C.J."/>
            <person name="Probst A.J."/>
            <person name="Thomas B.C."/>
            <person name="Singh A."/>
            <person name="Wilkins M.J."/>
            <person name="Karaoz U."/>
            <person name="Brodie E.L."/>
            <person name="Williams K.H."/>
            <person name="Hubbard S.S."/>
            <person name="Banfield J.F."/>
        </authorList>
    </citation>
    <scope>NUCLEOTIDE SEQUENCE [LARGE SCALE GENOMIC DNA]</scope>
</reference>
<dbReference type="Proteomes" id="UP000179243">
    <property type="component" value="Unassembled WGS sequence"/>
</dbReference>
<dbReference type="SUPFAM" id="SSF88723">
    <property type="entry name" value="PIN domain-like"/>
    <property type="match status" value="1"/>
</dbReference>
<gene>
    <name evidence="1" type="ORF">A2519_09610</name>
</gene>
<evidence type="ECO:0000313" key="1">
    <source>
        <dbReference type="EMBL" id="OGK02709.1"/>
    </source>
</evidence>